<dbReference type="RefSeq" id="WP_016350843.1">
    <property type="nucleotide sequence ID" value="NZ_AP019193.1"/>
</dbReference>
<gene>
    <name evidence="1" type="ORF">JAJ28_002566</name>
</gene>
<dbReference type="Pfam" id="PF14056">
    <property type="entry name" value="DUF4250"/>
    <property type="match status" value="1"/>
</dbReference>
<protein>
    <submittedName>
        <fullName evidence="1">DUF4250 domain-containing protein</fullName>
    </submittedName>
</protein>
<reference evidence="1" key="2">
    <citation type="submission" date="2020-01" db="EMBL/GenBank/DDBJ databases">
        <authorList>
            <consortium name="NCBI Pathogen Detection Project"/>
        </authorList>
    </citation>
    <scope>NUCLEOTIDE SEQUENCE</scope>
    <source>
        <strain evidence="1">OLC2673_Aeromonas</strain>
    </source>
</reference>
<reference evidence="1" key="1">
    <citation type="journal article" date="2018" name="Genome Biol.">
        <title>SKESA: strategic k-mer extension for scrupulous assemblies.</title>
        <authorList>
            <person name="Souvorov A."/>
            <person name="Agarwala R."/>
            <person name="Lipman D.J."/>
        </authorList>
    </citation>
    <scope>NUCLEOTIDE SEQUENCE</scope>
    <source>
        <strain evidence="1">OLC2673_Aeromonas</strain>
    </source>
</reference>
<dbReference type="KEGG" id="ahi:VU14_10015"/>
<accession>A0A454GDZ3</accession>
<sequence>MNLNNFATMDVNMLLSLVNMQLRDRFDDLDDLCKAQDLDKAALVARLASGDFHYQEDQKQFR</sequence>
<organism evidence="1 2">
    <name type="scientific">Aeromonas hydrophila</name>
    <dbReference type="NCBI Taxonomy" id="644"/>
    <lineage>
        <taxon>Bacteria</taxon>
        <taxon>Pseudomonadati</taxon>
        <taxon>Pseudomonadota</taxon>
        <taxon>Gammaproteobacteria</taxon>
        <taxon>Aeromonadales</taxon>
        <taxon>Aeromonadaceae</taxon>
        <taxon>Aeromonas</taxon>
    </lineage>
</organism>
<dbReference type="InterPro" id="IPR025346">
    <property type="entry name" value="DUF4250"/>
</dbReference>
<dbReference type="EMBL" id="DACTUL010000019">
    <property type="protein sequence ID" value="HAT6344819.1"/>
    <property type="molecule type" value="Genomic_DNA"/>
</dbReference>
<evidence type="ECO:0000313" key="2">
    <source>
        <dbReference type="Proteomes" id="UP000859505"/>
    </source>
</evidence>
<comment type="caution">
    <text evidence="1">The sequence shown here is derived from an EMBL/GenBank/DDBJ whole genome shotgun (WGS) entry which is preliminary data.</text>
</comment>
<dbReference type="AlphaFoldDB" id="A0A454GDZ3"/>
<evidence type="ECO:0000313" key="1">
    <source>
        <dbReference type="EMBL" id="HAT6344819.1"/>
    </source>
</evidence>
<dbReference type="Proteomes" id="UP000859505">
    <property type="component" value="Unassembled WGS sequence"/>
</dbReference>
<name>A0A454GDZ3_AERHY</name>
<proteinExistence type="predicted"/>
<dbReference type="KEGG" id="ahh:RY45_12215"/>